<feature type="transmembrane region" description="Helical" evidence="1">
    <location>
        <begin position="7"/>
        <end position="23"/>
    </location>
</feature>
<comment type="caution">
    <text evidence="2">The sequence shown here is derived from an EMBL/GenBank/DDBJ whole genome shotgun (WGS) entry which is preliminary data.</text>
</comment>
<sequence>MQDKRFYPYLFLHAGIVTLWVILDRTHKGIANDGAINLLSIAVLLCYFNLLYLHVMTSRRKATISECGWNLLSVSFIAALMYDGFSTLYMGAFLFFALIIGIMLVRTDASRGKMVRLLFGIAAIILSFFDFQIIPAITMLVGMFMGIFLDYRYINLKQVNILPIAQRKARYVLALMIPLFTVVLYCFDLSTLQVNVFFQLIMLLFEAFAVIHLGDMEARYKELTKYYELTNYIANEREDFSRLLHNDVLQDIGGAKNLLSLRSPDVDETKRILSDLELRVRNMMNFYSSNIFSGYASWEHIGYMLDAIKKLYPKKNILVDFTIDSEARIALKKDNSLEQTMQIIKELVNNVYKHAAATFIHLEIALNEESRFVITCQNDGAKPNDIENILSSKGGMLFLTVLINGNGGNIQYLEKDGILTATAVLGRKNEDITI</sequence>
<organism evidence="2 3">
    <name type="scientific">Roseburia inulinivorans</name>
    <dbReference type="NCBI Taxonomy" id="360807"/>
    <lineage>
        <taxon>Bacteria</taxon>
        <taxon>Bacillati</taxon>
        <taxon>Bacillota</taxon>
        <taxon>Clostridia</taxon>
        <taxon>Lachnospirales</taxon>
        <taxon>Lachnospiraceae</taxon>
        <taxon>Roseburia</taxon>
    </lineage>
</organism>
<keyword evidence="1" id="KW-0812">Transmembrane</keyword>
<reference evidence="2 3" key="1">
    <citation type="submission" date="2018-08" db="EMBL/GenBank/DDBJ databases">
        <title>A genome reference for cultivated species of the human gut microbiota.</title>
        <authorList>
            <person name="Zou Y."/>
            <person name="Xue W."/>
            <person name="Luo G."/>
        </authorList>
    </citation>
    <scope>NUCLEOTIDE SEQUENCE [LARGE SCALE GENOMIC DNA]</scope>
    <source>
        <strain evidence="2 3">AF28-15</strain>
    </source>
</reference>
<dbReference type="Gene3D" id="3.30.565.10">
    <property type="entry name" value="Histidine kinase-like ATPase, C-terminal domain"/>
    <property type="match status" value="1"/>
</dbReference>
<proteinExistence type="predicted"/>
<protein>
    <submittedName>
        <fullName evidence="2">Uncharacterized protein</fullName>
    </submittedName>
</protein>
<dbReference type="EMBL" id="QRTF01000013">
    <property type="protein sequence ID" value="RGQ50021.1"/>
    <property type="molecule type" value="Genomic_DNA"/>
</dbReference>
<keyword evidence="1" id="KW-0472">Membrane</keyword>
<feature type="transmembrane region" description="Helical" evidence="1">
    <location>
        <begin position="88"/>
        <end position="105"/>
    </location>
</feature>
<gene>
    <name evidence="2" type="ORF">DWY96_07545</name>
</gene>
<evidence type="ECO:0000313" key="3">
    <source>
        <dbReference type="Proteomes" id="UP000283738"/>
    </source>
</evidence>
<feature type="transmembrane region" description="Helical" evidence="1">
    <location>
        <begin position="117"/>
        <end position="149"/>
    </location>
</feature>
<dbReference type="RefSeq" id="WP_118109711.1">
    <property type="nucleotide sequence ID" value="NZ_QRTF01000013.1"/>
</dbReference>
<accession>A0A412BA58</accession>
<dbReference type="InterPro" id="IPR036890">
    <property type="entry name" value="HATPase_C_sf"/>
</dbReference>
<dbReference type="AlphaFoldDB" id="A0A412BA58"/>
<evidence type="ECO:0000313" key="2">
    <source>
        <dbReference type="EMBL" id="RGQ50021.1"/>
    </source>
</evidence>
<feature type="transmembrane region" description="Helical" evidence="1">
    <location>
        <begin position="194"/>
        <end position="214"/>
    </location>
</feature>
<feature type="transmembrane region" description="Helical" evidence="1">
    <location>
        <begin position="169"/>
        <end position="187"/>
    </location>
</feature>
<evidence type="ECO:0000256" key="1">
    <source>
        <dbReference type="SAM" id="Phobius"/>
    </source>
</evidence>
<feature type="transmembrane region" description="Helical" evidence="1">
    <location>
        <begin position="35"/>
        <end position="55"/>
    </location>
</feature>
<dbReference type="Proteomes" id="UP000283738">
    <property type="component" value="Unassembled WGS sequence"/>
</dbReference>
<name>A0A412BA58_9FIRM</name>
<keyword evidence="1" id="KW-1133">Transmembrane helix</keyword>